<dbReference type="GO" id="GO:0005737">
    <property type="term" value="C:cytoplasm"/>
    <property type="evidence" value="ECO:0007669"/>
    <property type="project" value="UniProtKB-ARBA"/>
</dbReference>
<dbReference type="InterPro" id="IPR017441">
    <property type="entry name" value="Protein_kinase_ATP_BS"/>
</dbReference>
<keyword evidence="8 12" id="KW-0067">ATP-binding</keyword>
<dbReference type="InterPro" id="IPR016024">
    <property type="entry name" value="ARM-type_fold"/>
</dbReference>
<dbReference type="InterPro" id="IPR005225">
    <property type="entry name" value="Small_GTP-bd"/>
</dbReference>
<dbReference type="GO" id="GO:0005524">
    <property type="term" value="F:ATP binding"/>
    <property type="evidence" value="ECO:0007669"/>
    <property type="project" value="UniProtKB-UniRule"/>
</dbReference>
<dbReference type="InterPro" id="IPR003591">
    <property type="entry name" value="Leu-rich_rpt_typical-subtyp"/>
</dbReference>
<dbReference type="PROSITE" id="PS51424">
    <property type="entry name" value="ROC"/>
    <property type="match status" value="1"/>
</dbReference>
<dbReference type="InterPro" id="IPR020859">
    <property type="entry name" value="ROC"/>
</dbReference>
<dbReference type="InterPro" id="IPR011989">
    <property type="entry name" value="ARM-like"/>
</dbReference>
<dbReference type="SMART" id="SM00364">
    <property type="entry name" value="LRR_BAC"/>
    <property type="match status" value="9"/>
</dbReference>
<dbReference type="GO" id="GO:0009966">
    <property type="term" value="P:regulation of signal transduction"/>
    <property type="evidence" value="ECO:0007669"/>
    <property type="project" value="UniProtKB-ARBA"/>
</dbReference>
<dbReference type="FunFam" id="3.80.10.10:FF:000110">
    <property type="entry name" value="Leucine-rich repeat serine/threonine-protein kinase 2"/>
    <property type="match status" value="1"/>
</dbReference>
<dbReference type="Gene3D" id="3.40.50.300">
    <property type="entry name" value="P-loop containing nucleotide triphosphate hydrolases"/>
    <property type="match status" value="1"/>
</dbReference>
<dbReference type="Pfam" id="PF00069">
    <property type="entry name" value="Pkinase"/>
    <property type="match status" value="1"/>
</dbReference>
<dbReference type="GO" id="GO:0007154">
    <property type="term" value="P:cell communication"/>
    <property type="evidence" value="ECO:0007669"/>
    <property type="project" value="UniProtKB-ARBA"/>
</dbReference>
<dbReference type="InterPro" id="IPR032675">
    <property type="entry name" value="LRR_dom_sf"/>
</dbReference>
<sequence length="2553" mass="284516">MVNKQDLEESVKKLLVRLKNLEEGKQLGTMVQIMQDLLFLAHTEEYAAELFEDKNVHEPLMLVLSTYSNSKVQQVGWSLLCRLMEICPATLDKLVRPLGAGSSWEVLGVHQQILKVLFVHNEDCKVVMIGLRVLALLLKSDELLVLLLEEEMDVFELVVEAMKTFPESEEVQLQGCSALRLLLERVTESHLVEFVDRKDHAVVLRALSRFKDCKTVVLPALQLLIPLTETESNVEILMSKTEKCYSLVCEAVEACSQSEAVQEVGCCLLQKLTSESYFTILVLNGVHRLAVNACLSYPDNATIQTAAFSCLAALTKSIVENKSLEREVSEEEDERMKEDGDGAEESLVWRDACCIALERHTENEKVQEAACWALNSLLLYGNAHSHVYVEPEGRPPVHTQIMAVMLLHSSNVRVFQAATSTLGTLIRRHSKMRSLLLSHGIHYNIVELMKRHADSSEVCESACKFLHILFQGGRVSLDDSVMALGRILISMKDHNFEPEVQLEGLRVSLVLLNPDLSLREHGVSVADPDASDVSLRVLKNQCVVEEAHTIYLEALNRFISSEEIQVCGLGVLSALADCSGAVDVMCQQGAIDTVLHTLQMFPRKRDIHYWGLSLLFHLISKKKLSRMIVPVLASVLVTSVRQHKEDAAMLLKGFQVIWKLLDTCSGAAPELGKEGFEKEVFQQLRESSPDQRSDPLQKLSCLCLSKMVVDSDIRYRLLERACEEGDVVMAECLIQLGADVNKKAKTESLIHQVCEHGPALALVEVLVDGGVHEQQLRGALAVCVKRGDGPVVTFLLGRLGLKPTRNALCLGGFKLGRLETSWISGLLLEQRAPSTAQKKNSKGQWLARHIIALQRKRGQAGVSGLQSDVNTSGYFSDEESDDSSYISLDGSMVFDDVESDASDGSARAFRLYCDSPEELRGRPKARQQGRQRRAVSEGSHGESDINGSLHRRLNRNGQIQRGMFFSETSSPGGPLSGVVNGHITLLDLSGNELDSLSCFMGDSVVQQQLKHLLHLDLSGNKLSEIPSTLCESLQNLTRLDLQDNQLKSLPAELLSLPSLSTLSVAQNCVGPVLFLKPHVRCPTLRQLNLSFNCLTAFPYQLGQAMENLEDLNLEGNQISELSLPLCLAEMKALDVSKNGVAMISDDFLSGCFKLETFSASNNKLSSMSHLPSKITTLKLSQNNFKSVPYAVLNLPNLRSVDMKSNSISVLPGPSAWASANLKELLFSQNQIAELDLREPVQKWARLEKLQLSNNKLTEIPPQIGLLEELTSLDVSGNVGLRSFPDELGKLVRLWDLPLDGLQLQLDLKHIGNKTKDIVRYFQQRLKKAVPYFRMKLIVVGTAGSGKTTLIQQLMKHKRSQWKSGIGGTKISVRDWTVRDRDKKNMILNVWDIPGGEEYSESHPHFMSSRAMYLVLYNLSKGVSELDTVKPWLFNIKALAPLSPVILVGTHVDMCEDHVLQECMQKLREDVGFPAIKESHILCACEESDSISKLRKSIASGASCFKIQGQPVMGQLVPDCYVELERRVLQERTRVPPEFPVLRHQRLLQLIQESQLHLEEGELPHAIRFLSETGVLLHFDDPALQLRDLYFIDPQWLCNVISQTLILSSSGLCENTTGVVLRSVLTLCLSESRCFPREHLMQYFKLLEKFQIALPFGDEQLLIPSSLLHHKPVINLPHSENSEMIMRIYEMPYFPMGYWSRQINRLLEVSAFMLCGREIPLKPTPITWRTGIYLTWDAETYCLVEAYPIEKNPSSFVKVTVPCSRKGQVLLGQVVDHIDSVLEEWYPDLLNTDIHGDGETVLKKWALYSFNDAQEQSKMQLEELLKSIDKDGLLVNKEDPQCTIPISQICPDLILIDQPASTMLDPEELEKELSKEYLLGDGGFGSVYRAIYKNEDVAIKIFNKHASELYVHRLVRQELTVLGRLNHPSLVALLAAGSSPHVLVMELAPCGSLDSLFENKDGSFSRKLKHRIALQVADGLRYLHSSMIIYRDLKPHNVLLFTLKTDSEIIAKITDYGIVQYCCSMGVKSSEGTPGFRAPEVARGNVIYDVQADVYSFGLLLYDLLTCGQRISDGVKFPSEFDEIAVQGKLPDPVEHYHCSPWSGFQNLMKDCLNENPQDRPTSAQVFDRLSSGEMLCLIRELTLDGLPCECFVVSCVGGSVGRSVNGGAGARVWMGGGSSSQKLGCVTCVDLETEKSTRLEIDQSPVLCLVTVRVPEESHDWLVAGTQLGSLVVMDTKNAQVLHHLQSVKDSVTSLFFHTPTQRSCLKKYLLVGTADGTIVIYEDAVIKCADGAPVKVVKVGNVNTPLMCLGLSGHSQDRSTIWAGCGTKAFSLSVDYSISKTIDTWTAKLFVQQRSTSSEACISRLVVEKHIYLSKTGGHIVEVWDKKSGKMIDLIDCVQLLRKTKLSCETAGIMESSWACVKTLLVQHNGTLWIGTRAGHILLVDLSTRELLQAINPNCHSVRSMASVLIETESRKSVILVLGRRLHMSQEQNRLDEKSVLMVWSSTLPQEVKDLKAHCELREQIKAKMREQAHTQTFQYETTPNTLLSSPL</sequence>
<evidence type="ECO:0000256" key="11">
    <source>
        <dbReference type="ARBA" id="ARBA00048679"/>
    </source>
</evidence>
<feature type="domain" description="Roc" evidence="16">
    <location>
        <begin position="1327"/>
        <end position="1504"/>
    </location>
</feature>
<dbReference type="InterPro" id="IPR000719">
    <property type="entry name" value="Prot_kinase_dom"/>
</dbReference>
<evidence type="ECO:0000256" key="5">
    <source>
        <dbReference type="ARBA" id="ARBA00022737"/>
    </source>
</evidence>
<dbReference type="InterPro" id="IPR032171">
    <property type="entry name" value="COR-A"/>
</dbReference>
<dbReference type="Gene3D" id="1.25.10.10">
    <property type="entry name" value="Leucine-rich Repeat Variant"/>
    <property type="match status" value="2"/>
</dbReference>
<dbReference type="EC" id="2.7.11.1" evidence="1"/>
<dbReference type="SUPFAM" id="SSF52540">
    <property type="entry name" value="P-loop containing nucleoside triphosphate hydrolases"/>
    <property type="match status" value="1"/>
</dbReference>
<dbReference type="GO" id="GO:0004674">
    <property type="term" value="F:protein serine/threonine kinase activity"/>
    <property type="evidence" value="ECO:0007669"/>
    <property type="project" value="UniProtKB-KW"/>
</dbReference>
<reference evidence="17 18" key="1">
    <citation type="submission" date="2021-07" db="EMBL/GenBank/DDBJ databases">
        <authorList>
            <person name="Imarazene B."/>
            <person name="Zahm M."/>
            <person name="Klopp C."/>
            <person name="Cabau C."/>
            <person name="Beille S."/>
            <person name="Jouanno E."/>
            <person name="Castinel A."/>
            <person name="Lluch J."/>
            <person name="Gil L."/>
            <person name="Kuchtly C."/>
            <person name="Lopez Roques C."/>
            <person name="Donnadieu C."/>
            <person name="Parrinello H."/>
            <person name="Journot L."/>
            <person name="Du K."/>
            <person name="Schartl M."/>
            <person name="Retaux S."/>
            <person name="Guiguen Y."/>
        </authorList>
    </citation>
    <scope>NUCLEOTIDE SEQUENCE [LARGE SCALE GENOMIC DNA]</scope>
    <source>
        <strain evidence="17">Pach_M1</strain>
        <tissue evidence="17">Testis</tissue>
    </source>
</reference>
<dbReference type="InterPro" id="IPR036322">
    <property type="entry name" value="WD40_repeat_dom_sf"/>
</dbReference>
<dbReference type="Proteomes" id="UP000752171">
    <property type="component" value="Unassembled WGS sequence"/>
</dbReference>
<keyword evidence="7 17" id="KW-0418">Kinase</keyword>
<name>A0A8T2MGU6_ASTMX</name>
<evidence type="ECO:0000259" key="15">
    <source>
        <dbReference type="PROSITE" id="PS50011"/>
    </source>
</evidence>
<dbReference type="InterPro" id="IPR056593">
    <property type="entry name" value="ANK_LRRK2"/>
</dbReference>
<dbReference type="InterPro" id="IPR015943">
    <property type="entry name" value="WD40/YVTN_repeat-like_dom_sf"/>
</dbReference>
<evidence type="ECO:0000256" key="9">
    <source>
        <dbReference type="ARBA" id="ARBA00023134"/>
    </source>
</evidence>
<gene>
    <name evidence="17" type="primary">LRRK2</name>
    <name evidence="17" type="ORF">AMEX_G3817</name>
</gene>
<evidence type="ECO:0000256" key="10">
    <source>
        <dbReference type="ARBA" id="ARBA00047899"/>
    </source>
</evidence>
<feature type="region of interest" description="Disordered" evidence="14">
    <location>
        <begin position="919"/>
        <end position="950"/>
    </location>
</feature>
<dbReference type="Gene3D" id="2.130.10.10">
    <property type="entry name" value="YVTN repeat-like/Quinoprotein amine dehydrogenase"/>
    <property type="match status" value="1"/>
</dbReference>
<accession>A0A8T2MGU6</accession>
<dbReference type="EMBL" id="JAICCE010000002">
    <property type="protein sequence ID" value="KAG9281042.1"/>
    <property type="molecule type" value="Genomic_DNA"/>
</dbReference>
<dbReference type="InterPro" id="IPR056602">
    <property type="entry name" value="Beta-prop_LRRK2"/>
</dbReference>
<dbReference type="NCBIfam" id="TIGR00231">
    <property type="entry name" value="small_GTP"/>
    <property type="match status" value="1"/>
</dbReference>
<dbReference type="SMART" id="SM00369">
    <property type="entry name" value="LRR_TYP"/>
    <property type="match status" value="8"/>
</dbReference>
<protein>
    <recommendedName>
        <fullName evidence="1">non-specific serine/threonine protein kinase</fullName>
        <ecNumber evidence="1">2.7.11.1</ecNumber>
    </recommendedName>
</protein>
<dbReference type="Pfam" id="PF00560">
    <property type="entry name" value="LRR_1"/>
    <property type="match status" value="1"/>
</dbReference>
<dbReference type="InterPro" id="IPR011009">
    <property type="entry name" value="Kinase-like_dom_sf"/>
</dbReference>
<evidence type="ECO:0000313" key="18">
    <source>
        <dbReference type="Proteomes" id="UP000752171"/>
    </source>
</evidence>
<feature type="coiled-coil region" evidence="13">
    <location>
        <begin position="314"/>
        <end position="341"/>
    </location>
</feature>
<dbReference type="PRINTS" id="PR00449">
    <property type="entry name" value="RASTRNSFRMNG"/>
</dbReference>
<proteinExistence type="predicted"/>
<dbReference type="SUPFAM" id="SSF52058">
    <property type="entry name" value="L domain-like"/>
    <property type="match status" value="1"/>
</dbReference>
<dbReference type="PROSITE" id="PS50011">
    <property type="entry name" value="PROTEIN_KINASE_DOM"/>
    <property type="match status" value="1"/>
</dbReference>
<evidence type="ECO:0000256" key="2">
    <source>
        <dbReference type="ARBA" id="ARBA00022527"/>
    </source>
</evidence>
<dbReference type="SMART" id="SM00220">
    <property type="entry name" value="S_TKc"/>
    <property type="match status" value="1"/>
</dbReference>
<comment type="caution">
    <text evidence="17">The sequence shown here is derived from an EMBL/GenBank/DDBJ whole genome shotgun (WGS) entry which is preliminary data.</text>
</comment>
<dbReference type="PROSITE" id="PS00108">
    <property type="entry name" value="PROTEIN_KINASE_ST"/>
    <property type="match status" value="1"/>
</dbReference>
<dbReference type="Pfam" id="PF25497">
    <property type="entry name" value="COR-B"/>
    <property type="match status" value="1"/>
</dbReference>
<keyword evidence="6 12" id="KW-0547">Nucleotide-binding</keyword>
<evidence type="ECO:0000256" key="6">
    <source>
        <dbReference type="ARBA" id="ARBA00022741"/>
    </source>
</evidence>
<dbReference type="Pfam" id="PF23745">
    <property type="entry name" value="ANK_LRRK2"/>
    <property type="match status" value="1"/>
</dbReference>
<dbReference type="Gene3D" id="3.80.10.10">
    <property type="entry name" value="Ribonuclease Inhibitor"/>
    <property type="match status" value="2"/>
</dbReference>
<organism evidence="17 18">
    <name type="scientific">Astyanax mexicanus</name>
    <name type="common">Blind cave fish</name>
    <name type="synonym">Astyanax fasciatus mexicanus</name>
    <dbReference type="NCBI Taxonomy" id="7994"/>
    <lineage>
        <taxon>Eukaryota</taxon>
        <taxon>Metazoa</taxon>
        <taxon>Chordata</taxon>
        <taxon>Craniata</taxon>
        <taxon>Vertebrata</taxon>
        <taxon>Euteleostomi</taxon>
        <taxon>Actinopterygii</taxon>
        <taxon>Neopterygii</taxon>
        <taxon>Teleostei</taxon>
        <taxon>Ostariophysi</taxon>
        <taxon>Characiformes</taxon>
        <taxon>Characoidei</taxon>
        <taxon>Acestrorhamphidae</taxon>
        <taxon>Acestrorhamphinae</taxon>
        <taxon>Astyanax</taxon>
    </lineage>
</organism>
<dbReference type="SUPFAM" id="SSF56112">
    <property type="entry name" value="Protein kinase-like (PK-like)"/>
    <property type="match status" value="1"/>
</dbReference>
<feature type="binding site" evidence="12">
    <location>
        <position position="1899"/>
    </location>
    <ligand>
        <name>ATP</name>
        <dbReference type="ChEBI" id="CHEBI:30616"/>
    </ligand>
</feature>
<keyword evidence="3" id="KW-0433">Leucine-rich repeat</keyword>
<keyword evidence="4" id="KW-0808">Transferase</keyword>
<comment type="catalytic activity">
    <reaction evidence="10">
        <text>L-threonyl-[protein] + ATP = O-phospho-L-threonyl-[protein] + ADP + H(+)</text>
        <dbReference type="Rhea" id="RHEA:46608"/>
        <dbReference type="Rhea" id="RHEA-COMP:11060"/>
        <dbReference type="Rhea" id="RHEA-COMP:11605"/>
        <dbReference type="ChEBI" id="CHEBI:15378"/>
        <dbReference type="ChEBI" id="CHEBI:30013"/>
        <dbReference type="ChEBI" id="CHEBI:30616"/>
        <dbReference type="ChEBI" id="CHEBI:61977"/>
        <dbReference type="ChEBI" id="CHEBI:456216"/>
        <dbReference type="EC" id="2.7.11.1"/>
    </reaction>
</comment>
<dbReference type="PROSITE" id="PS51450">
    <property type="entry name" value="LRR"/>
    <property type="match status" value="4"/>
</dbReference>
<evidence type="ECO:0000259" key="16">
    <source>
        <dbReference type="PROSITE" id="PS51424"/>
    </source>
</evidence>
<dbReference type="GO" id="GO:0005525">
    <property type="term" value="F:GTP binding"/>
    <property type="evidence" value="ECO:0007669"/>
    <property type="project" value="UniProtKB-KW"/>
</dbReference>
<evidence type="ECO:0000256" key="3">
    <source>
        <dbReference type="ARBA" id="ARBA00022614"/>
    </source>
</evidence>
<dbReference type="InterPro" id="IPR051420">
    <property type="entry name" value="Ser_Thr_Kinases_DiverseReg"/>
</dbReference>
<feature type="compositionally biased region" description="Basic residues" evidence="14">
    <location>
        <begin position="922"/>
        <end position="933"/>
    </location>
</feature>
<keyword evidence="2" id="KW-0723">Serine/threonine-protein kinase</keyword>
<dbReference type="Pfam" id="PF23748">
    <property type="entry name" value="Beta-prop_LRRK2"/>
    <property type="match status" value="1"/>
</dbReference>
<dbReference type="PANTHER" id="PTHR48005:SF13">
    <property type="entry name" value="SERINE_THREONINE-PROTEIN KINASE DDB_G0278509-RELATED"/>
    <property type="match status" value="1"/>
</dbReference>
<dbReference type="Pfam" id="PF13855">
    <property type="entry name" value="LRR_8"/>
    <property type="match status" value="1"/>
</dbReference>
<dbReference type="InterPro" id="IPR056597">
    <property type="entry name" value="ARM_LRRK2"/>
</dbReference>
<keyword evidence="9" id="KW-0342">GTP-binding</keyword>
<dbReference type="InterPro" id="IPR001611">
    <property type="entry name" value="Leu-rich_rpt"/>
</dbReference>
<dbReference type="Pfam" id="PF08477">
    <property type="entry name" value="Roc"/>
    <property type="match status" value="1"/>
</dbReference>
<dbReference type="FunFam" id="1.10.510.10:FF:001216">
    <property type="entry name" value="Leucine-rich repeat kinase 2"/>
    <property type="match status" value="1"/>
</dbReference>
<dbReference type="Pfam" id="PF16095">
    <property type="entry name" value="COR-A"/>
    <property type="match status" value="1"/>
</dbReference>
<keyword evidence="5" id="KW-0677">Repeat</keyword>
<keyword evidence="13" id="KW-0175">Coiled coil</keyword>
<dbReference type="GeneID" id="103037394"/>
<dbReference type="InterPro" id="IPR027417">
    <property type="entry name" value="P-loop_NTPase"/>
</dbReference>
<evidence type="ECO:0000256" key="12">
    <source>
        <dbReference type="PROSITE-ProRule" id="PRU10141"/>
    </source>
</evidence>
<dbReference type="Pfam" id="PF23744">
    <property type="entry name" value="ARM_LRRK2"/>
    <property type="match status" value="1"/>
</dbReference>
<evidence type="ECO:0000313" key="17">
    <source>
        <dbReference type="EMBL" id="KAG9281042.1"/>
    </source>
</evidence>
<dbReference type="KEGG" id="amex:103037394"/>
<evidence type="ECO:0000256" key="4">
    <source>
        <dbReference type="ARBA" id="ARBA00022679"/>
    </source>
</evidence>
<comment type="catalytic activity">
    <reaction evidence="11">
        <text>L-seryl-[protein] + ATP = O-phospho-L-seryl-[protein] + ADP + H(+)</text>
        <dbReference type="Rhea" id="RHEA:17989"/>
        <dbReference type="Rhea" id="RHEA-COMP:9863"/>
        <dbReference type="Rhea" id="RHEA-COMP:11604"/>
        <dbReference type="ChEBI" id="CHEBI:15378"/>
        <dbReference type="ChEBI" id="CHEBI:29999"/>
        <dbReference type="ChEBI" id="CHEBI:30616"/>
        <dbReference type="ChEBI" id="CHEBI:83421"/>
        <dbReference type="ChEBI" id="CHEBI:456216"/>
        <dbReference type="EC" id="2.7.11.1"/>
    </reaction>
</comment>
<dbReference type="InterPro" id="IPR008271">
    <property type="entry name" value="Ser/Thr_kinase_AS"/>
</dbReference>
<dbReference type="PANTHER" id="PTHR48005">
    <property type="entry name" value="LEUCINE RICH REPEAT KINASE 2"/>
    <property type="match status" value="1"/>
</dbReference>
<dbReference type="InterPro" id="IPR057263">
    <property type="entry name" value="COR-B"/>
</dbReference>
<evidence type="ECO:0000256" key="14">
    <source>
        <dbReference type="SAM" id="MobiDB-lite"/>
    </source>
</evidence>
<dbReference type="PROSITE" id="PS00107">
    <property type="entry name" value="PROTEIN_KINASE_ATP"/>
    <property type="match status" value="1"/>
</dbReference>
<dbReference type="Gene3D" id="3.30.70.1390">
    <property type="entry name" value="ROC domain from the Parkinson's disease-associated leucine-rich repeat kinase 2"/>
    <property type="match status" value="1"/>
</dbReference>
<evidence type="ECO:0000256" key="7">
    <source>
        <dbReference type="ARBA" id="ARBA00022777"/>
    </source>
</evidence>
<dbReference type="Gene3D" id="1.10.510.10">
    <property type="entry name" value="Transferase(Phosphotransferase) domain 1"/>
    <property type="match status" value="1"/>
</dbReference>
<dbReference type="SMART" id="SM00175">
    <property type="entry name" value="RAB"/>
    <property type="match status" value="1"/>
</dbReference>
<evidence type="ECO:0000256" key="1">
    <source>
        <dbReference type="ARBA" id="ARBA00012513"/>
    </source>
</evidence>
<evidence type="ECO:0000256" key="13">
    <source>
        <dbReference type="SAM" id="Coils"/>
    </source>
</evidence>
<dbReference type="CTD" id="120892"/>
<dbReference type="SUPFAM" id="SSF48371">
    <property type="entry name" value="ARM repeat"/>
    <property type="match status" value="2"/>
</dbReference>
<dbReference type="SUPFAM" id="SSF50978">
    <property type="entry name" value="WD40 repeat-like"/>
    <property type="match status" value="1"/>
</dbReference>
<feature type="domain" description="Protein kinase" evidence="15">
    <location>
        <begin position="1872"/>
        <end position="2135"/>
    </location>
</feature>
<evidence type="ECO:0000256" key="8">
    <source>
        <dbReference type="ARBA" id="ARBA00022840"/>
    </source>
</evidence>